<dbReference type="OrthoDB" id="5596743at2759"/>
<evidence type="ECO:0000259" key="2">
    <source>
        <dbReference type="Pfam" id="PF26534"/>
    </source>
</evidence>
<dbReference type="EMBL" id="KN714699">
    <property type="protein sequence ID" value="KUI57376.1"/>
    <property type="molecule type" value="Genomic_DNA"/>
</dbReference>
<reference evidence="4" key="1">
    <citation type="submission" date="2014-12" db="EMBL/GenBank/DDBJ databases">
        <title>Genome Sequence of Valsa Canker Pathogens Uncovers a Specific Adaption of Colonization on Woody Bark.</title>
        <authorList>
            <person name="Yin Z."/>
            <person name="Liu H."/>
            <person name="Gao X."/>
            <person name="Li Z."/>
            <person name="Song N."/>
            <person name="Ke X."/>
            <person name="Dai Q."/>
            <person name="Wu Y."/>
            <person name="Sun Y."/>
            <person name="Xu J.-R."/>
            <person name="Kang Z.K."/>
            <person name="Wang L."/>
            <person name="Huang L."/>
        </authorList>
    </citation>
    <scope>NUCLEOTIDE SEQUENCE [LARGE SCALE GENOMIC DNA]</scope>
    <source>
        <strain evidence="4">SXYL134</strain>
    </source>
</reference>
<dbReference type="InterPro" id="IPR058645">
    <property type="entry name" value="NTF2-like_dom_7"/>
</dbReference>
<dbReference type="Pfam" id="PF26534">
    <property type="entry name" value="NTF2_7"/>
    <property type="match status" value="1"/>
</dbReference>
<gene>
    <name evidence="3" type="ORF">VP1G_04717</name>
</gene>
<organism evidence="3 4">
    <name type="scientific">Cytospora mali</name>
    <name type="common">Apple Valsa canker fungus</name>
    <name type="synonym">Valsa mali</name>
    <dbReference type="NCBI Taxonomy" id="578113"/>
    <lineage>
        <taxon>Eukaryota</taxon>
        <taxon>Fungi</taxon>
        <taxon>Dikarya</taxon>
        <taxon>Ascomycota</taxon>
        <taxon>Pezizomycotina</taxon>
        <taxon>Sordariomycetes</taxon>
        <taxon>Sordariomycetidae</taxon>
        <taxon>Diaporthales</taxon>
        <taxon>Cytosporaceae</taxon>
        <taxon>Cytospora</taxon>
    </lineage>
</organism>
<dbReference type="AlphaFoldDB" id="A0A194V0H6"/>
<protein>
    <recommendedName>
        <fullName evidence="2">NTF2-like domain-containing protein</fullName>
    </recommendedName>
</protein>
<evidence type="ECO:0000313" key="3">
    <source>
        <dbReference type="EMBL" id="KUI57376.1"/>
    </source>
</evidence>
<evidence type="ECO:0000313" key="4">
    <source>
        <dbReference type="Proteomes" id="UP000078576"/>
    </source>
</evidence>
<accession>A0A194V0H6</accession>
<name>A0A194V0H6_CYTMA</name>
<feature type="signal peptide" evidence="1">
    <location>
        <begin position="1"/>
        <end position="18"/>
    </location>
</feature>
<keyword evidence="4" id="KW-1185">Reference proteome</keyword>
<evidence type="ECO:0000256" key="1">
    <source>
        <dbReference type="SAM" id="SignalP"/>
    </source>
</evidence>
<proteinExistence type="predicted"/>
<keyword evidence="1" id="KW-0732">Signal</keyword>
<dbReference type="Proteomes" id="UP000078576">
    <property type="component" value="Unassembled WGS sequence"/>
</dbReference>
<sequence>MRTSTFAAALAFTAGALAQRWRGPGPNGAPGYGHCLNETGVATLVDGYAYLLEKPGGPSFNSTANAILSDKFFVDSDSILTLSQRPLGELAYPSKQAYIASQSQTPPLPVVKTLATFHSCDKISWRWNASGIGNDEYEVKGIIEFDVNPATVQIDAVYSEFNTAAFEAVLGYPECQQGIRAQTGGGFIEMRKTGGKVQLTTQIKP</sequence>
<feature type="domain" description="NTF2-like" evidence="2">
    <location>
        <begin position="34"/>
        <end position="171"/>
    </location>
</feature>
<feature type="chain" id="PRO_5008266061" description="NTF2-like domain-containing protein" evidence="1">
    <location>
        <begin position="19"/>
        <end position="205"/>
    </location>
</feature>